<name>A0A5B7GDW4_PORTR</name>
<evidence type="ECO:0000313" key="2">
    <source>
        <dbReference type="Proteomes" id="UP000324222"/>
    </source>
</evidence>
<keyword evidence="2" id="KW-1185">Reference proteome</keyword>
<proteinExistence type="predicted"/>
<evidence type="ECO:0000313" key="1">
    <source>
        <dbReference type="EMBL" id="MPC58490.1"/>
    </source>
</evidence>
<dbReference type="EMBL" id="VSRR010015736">
    <property type="protein sequence ID" value="MPC58490.1"/>
    <property type="molecule type" value="Genomic_DNA"/>
</dbReference>
<accession>A0A5B7GDW4</accession>
<protein>
    <submittedName>
        <fullName evidence="1">Uncharacterized protein</fullName>
    </submittedName>
</protein>
<dbReference type="AlphaFoldDB" id="A0A5B7GDW4"/>
<gene>
    <name evidence="1" type="ORF">E2C01_052496</name>
</gene>
<comment type="caution">
    <text evidence="1">The sequence shown here is derived from an EMBL/GenBank/DDBJ whole genome shotgun (WGS) entry which is preliminary data.</text>
</comment>
<reference evidence="1 2" key="1">
    <citation type="submission" date="2019-05" db="EMBL/GenBank/DDBJ databases">
        <title>Another draft genome of Portunus trituberculatus and its Hox gene families provides insights of decapod evolution.</title>
        <authorList>
            <person name="Jeong J.-H."/>
            <person name="Song I."/>
            <person name="Kim S."/>
            <person name="Choi T."/>
            <person name="Kim D."/>
            <person name="Ryu S."/>
            <person name="Kim W."/>
        </authorList>
    </citation>
    <scope>NUCLEOTIDE SEQUENCE [LARGE SCALE GENOMIC DNA]</scope>
    <source>
        <tissue evidence="1">Muscle</tissue>
    </source>
</reference>
<dbReference type="Proteomes" id="UP000324222">
    <property type="component" value="Unassembled WGS sequence"/>
</dbReference>
<sequence>MNLFLAVKSLSRRMSKIVIFLWDIIKEAHASIPDSTCLKFKVWAHNIHDIAISMPMWKNCSVPFILRAAYWRTHSVFADLHLGDTVRKDYP</sequence>
<organism evidence="1 2">
    <name type="scientific">Portunus trituberculatus</name>
    <name type="common">Swimming crab</name>
    <name type="synonym">Neptunus trituberculatus</name>
    <dbReference type="NCBI Taxonomy" id="210409"/>
    <lineage>
        <taxon>Eukaryota</taxon>
        <taxon>Metazoa</taxon>
        <taxon>Ecdysozoa</taxon>
        <taxon>Arthropoda</taxon>
        <taxon>Crustacea</taxon>
        <taxon>Multicrustacea</taxon>
        <taxon>Malacostraca</taxon>
        <taxon>Eumalacostraca</taxon>
        <taxon>Eucarida</taxon>
        <taxon>Decapoda</taxon>
        <taxon>Pleocyemata</taxon>
        <taxon>Brachyura</taxon>
        <taxon>Eubrachyura</taxon>
        <taxon>Portunoidea</taxon>
        <taxon>Portunidae</taxon>
        <taxon>Portuninae</taxon>
        <taxon>Portunus</taxon>
    </lineage>
</organism>